<dbReference type="STRING" id="5364.A0A5C3NK87"/>
<dbReference type="Proteomes" id="UP000305948">
    <property type="component" value="Unassembled WGS sequence"/>
</dbReference>
<evidence type="ECO:0000259" key="4">
    <source>
        <dbReference type="Pfam" id="PF07064"/>
    </source>
</evidence>
<dbReference type="PANTHER" id="PTHR22746">
    <property type="entry name" value="RAB6A-GEF COMPLEX PARTNER PROTEIN 1"/>
    <property type="match status" value="1"/>
</dbReference>
<sequence>MYFPTSAARQLCTTPALPDLPPELALSLCPSPHRSLFCSLTKSAISIWRVRPSVLLAYLARTQASLDEHGENAHVHWSPDGKRIVIQTTKSYLLLMAVEYDPDTEAYKSPPLASSAQRHFFPGPGEGLSLQGLALRLEGVVRIDGHLLWVSPRRNYIIFSTASPRAIQRIPWPAVYENDPKTYPPRRDPRFEPHAWYVEDHEFPWLVDKDVAVTKVYHLRGLGAEIWITSDGRAYFVALRELPDANASNPELSRDNGQTRTSIDGRRSASFDNPGRWHGTCIHNFEIPHWVQKQRQVDPDETGMHQYMYDEPRRAVGIAINSHFSLVAVGTYGGQVHLTNFPSQEGVAPKSQTLQLPSSYAGKKPGTVLTMEWSSDGYVLAVGWEHGWAVWSVGGRCLAWGFGVEEHIDSEKFQDRFMNGIRSLFWSQGNFELVVLAASDPTYAGREMFVIPFAKSAATGQLAPDNTRYAFLQMDDRVLIYRGADQPDMSVINPESDVWQHIQIPQNYLSTNWPIRYSSISADGRLVAVAGRRGLVHYSSTSGRWKVFADEVQEQAFAVKGGLLWFHHVLIAAVEVSKSHQIRLYSRDLELSSKNVLHREMLAAPVVILSLVDNSLLVYTMDNTLIHYLIVPTADTIKLHLCGSITFDGIIAAPSAVRMLSWMIPNAQKQLGDPVDDLGVATVLMMVGGKLVLLRPRKLASQEVRYDMQILADRVEFCWIHLRGIGALENSLWGYDGQSLRIWLNALAIEPTKPTAEEEAEDEANITPKESLSMQLDFYPLSVLMDKGIIIGVEHEAVARMNLPFVIFRHATSSQLFLHHVLLAHLEAGQVQQAVLFASHYQSLVYFAHALEILLHTIVEDDHGSKDAEVNGDGASTDNILHAAVEFLDHFDDSLDVVVRCARKTEMTRWRRLFDVVGSPKSLFEICLSTGRLKTAASYLLVLHTLEQLDESNEDAHRLLKVAIQEEDWQLCRELIRFLRSIDESGSALQDALAKANIESGGEVLVLNGHCL</sequence>
<keyword evidence="2" id="KW-0472">Membrane</keyword>
<dbReference type="InterPro" id="IPR040096">
    <property type="entry name" value="Ric1"/>
</dbReference>
<dbReference type="GO" id="GO:0006886">
    <property type="term" value="P:intracellular protein transport"/>
    <property type="evidence" value="ECO:0007669"/>
    <property type="project" value="InterPro"/>
</dbReference>
<feature type="domain" description="RIC1 C-terminal alpha solenoid region" evidence="4">
    <location>
        <begin position="819"/>
        <end position="997"/>
    </location>
</feature>
<evidence type="ECO:0000313" key="5">
    <source>
        <dbReference type="EMBL" id="TFK57640.1"/>
    </source>
</evidence>
<dbReference type="Gene3D" id="2.130.10.10">
    <property type="entry name" value="YVTN repeat-like/Quinoprotein amine dehydrogenase"/>
    <property type="match status" value="1"/>
</dbReference>
<proteinExistence type="predicted"/>
<dbReference type="GO" id="GO:0005829">
    <property type="term" value="C:cytosol"/>
    <property type="evidence" value="ECO:0007669"/>
    <property type="project" value="TreeGrafter"/>
</dbReference>
<gene>
    <name evidence="5" type="ORF">OE88DRAFT_1651485</name>
</gene>
<dbReference type="Pfam" id="PF25440">
    <property type="entry name" value="Beta-prop_RIC1_2nd"/>
    <property type="match status" value="1"/>
</dbReference>
<feature type="region of interest" description="Disordered" evidence="3">
    <location>
        <begin position="247"/>
        <end position="270"/>
    </location>
</feature>
<evidence type="ECO:0000256" key="2">
    <source>
        <dbReference type="ARBA" id="ARBA00023136"/>
    </source>
</evidence>
<dbReference type="InterPro" id="IPR009771">
    <property type="entry name" value="RIC1_C"/>
</dbReference>
<dbReference type="GO" id="GO:0042147">
    <property type="term" value="P:retrograde transport, endosome to Golgi"/>
    <property type="evidence" value="ECO:0007669"/>
    <property type="project" value="TreeGrafter"/>
</dbReference>
<comment type="subcellular location">
    <subcellularLocation>
        <location evidence="1">Membrane</location>
    </subcellularLocation>
</comment>
<dbReference type="InterPro" id="IPR015943">
    <property type="entry name" value="WD40/YVTN_repeat-like_dom_sf"/>
</dbReference>
<dbReference type="Pfam" id="PF07064">
    <property type="entry name" value="RIC1"/>
    <property type="match status" value="1"/>
</dbReference>
<organism evidence="5 6">
    <name type="scientific">Heliocybe sulcata</name>
    <dbReference type="NCBI Taxonomy" id="5364"/>
    <lineage>
        <taxon>Eukaryota</taxon>
        <taxon>Fungi</taxon>
        <taxon>Dikarya</taxon>
        <taxon>Basidiomycota</taxon>
        <taxon>Agaricomycotina</taxon>
        <taxon>Agaricomycetes</taxon>
        <taxon>Gloeophyllales</taxon>
        <taxon>Gloeophyllaceae</taxon>
        <taxon>Heliocybe</taxon>
    </lineage>
</organism>
<evidence type="ECO:0000313" key="6">
    <source>
        <dbReference type="Proteomes" id="UP000305948"/>
    </source>
</evidence>
<name>A0A5C3NK87_9AGAM</name>
<reference evidence="5 6" key="1">
    <citation type="journal article" date="2019" name="Nat. Ecol. Evol.">
        <title>Megaphylogeny resolves global patterns of mushroom evolution.</title>
        <authorList>
            <person name="Varga T."/>
            <person name="Krizsan K."/>
            <person name="Foldi C."/>
            <person name="Dima B."/>
            <person name="Sanchez-Garcia M."/>
            <person name="Sanchez-Ramirez S."/>
            <person name="Szollosi G.J."/>
            <person name="Szarkandi J.G."/>
            <person name="Papp V."/>
            <person name="Albert L."/>
            <person name="Andreopoulos W."/>
            <person name="Angelini C."/>
            <person name="Antonin V."/>
            <person name="Barry K.W."/>
            <person name="Bougher N.L."/>
            <person name="Buchanan P."/>
            <person name="Buyck B."/>
            <person name="Bense V."/>
            <person name="Catcheside P."/>
            <person name="Chovatia M."/>
            <person name="Cooper J."/>
            <person name="Damon W."/>
            <person name="Desjardin D."/>
            <person name="Finy P."/>
            <person name="Geml J."/>
            <person name="Haridas S."/>
            <person name="Hughes K."/>
            <person name="Justo A."/>
            <person name="Karasinski D."/>
            <person name="Kautmanova I."/>
            <person name="Kiss B."/>
            <person name="Kocsube S."/>
            <person name="Kotiranta H."/>
            <person name="LaButti K.M."/>
            <person name="Lechner B.E."/>
            <person name="Liimatainen K."/>
            <person name="Lipzen A."/>
            <person name="Lukacs Z."/>
            <person name="Mihaltcheva S."/>
            <person name="Morgado L.N."/>
            <person name="Niskanen T."/>
            <person name="Noordeloos M.E."/>
            <person name="Ohm R.A."/>
            <person name="Ortiz-Santana B."/>
            <person name="Ovrebo C."/>
            <person name="Racz N."/>
            <person name="Riley R."/>
            <person name="Savchenko A."/>
            <person name="Shiryaev A."/>
            <person name="Soop K."/>
            <person name="Spirin V."/>
            <person name="Szebenyi C."/>
            <person name="Tomsovsky M."/>
            <person name="Tulloss R.E."/>
            <person name="Uehling J."/>
            <person name="Grigoriev I.V."/>
            <person name="Vagvolgyi C."/>
            <person name="Papp T."/>
            <person name="Martin F.M."/>
            <person name="Miettinen O."/>
            <person name="Hibbett D.S."/>
            <person name="Nagy L.G."/>
        </authorList>
    </citation>
    <scope>NUCLEOTIDE SEQUENCE [LARGE SCALE GENOMIC DNA]</scope>
    <source>
        <strain evidence="5 6">OMC1185</strain>
    </source>
</reference>
<dbReference type="GO" id="GO:0034066">
    <property type="term" value="C:Ric1-Rgp1 guanyl-nucleotide exchange factor complex"/>
    <property type="evidence" value="ECO:0007669"/>
    <property type="project" value="InterPro"/>
</dbReference>
<dbReference type="SUPFAM" id="SSF82171">
    <property type="entry name" value="DPP6 N-terminal domain-like"/>
    <property type="match status" value="1"/>
</dbReference>
<evidence type="ECO:0000256" key="3">
    <source>
        <dbReference type="SAM" id="MobiDB-lite"/>
    </source>
</evidence>
<dbReference type="AlphaFoldDB" id="A0A5C3NK87"/>
<accession>A0A5C3NK87</accession>
<evidence type="ECO:0000256" key="1">
    <source>
        <dbReference type="ARBA" id="ARBA00004370"/>
    </source>
</evidence>
<dbReference type="GO" id="GO:0000139">
    <property type="term" value="C:Golgi membrane"/>
    <property type="evidence" value="ECO:0007669"/>
    <property type="project" value="TreeGrafter"/>
</dbReference>
<protein>
    <submittedName>
        <fullName evidence="5">RIC1-domain-containing protein</fullName>
    </submittedName>
</protein>
<keyword evidence="6" id="KW-1185">Reference proteome</keyword>
<dbReference type="EMBL" id="ML213503">
    <property type="protein sequence ID" value="TFK57640.1"/>
    <property type="molecule type" value="Genomic_DNA"/>
</dbReference>
<dbReference type="OrthoDB" id="67540at2759"/>
<feature type="compositionally biased region" description="Polar residues" evidence="3">
    <location>
        <begin position="247"/>
        <end position="262"/>
    </location>
</feature>
<dbReference type="PANTHER" id="PTHR22746:SF10">
    <property type="entry name" value="GUANINE NUCLEOTIDE EXCHANGE FACTOR SUBUNIT RIC1"/>
    <property type="match status" value="1"/>
</dbReference>